<proteinExistence type="inferred from homology"/>
<dbReference type="PANTHER" id="PTHR38096">
    <property type="entry name" value="ENTEROBACTIN SYNTHASE COMPONENT D"/>
    <property type="match status" value="1"/>
</dbReference>
<feature type="binding site" evidence="12">
    <location>
        <position position="69"/>
    </location>
    <ligand>
        <name>CoA</name>
        <dbReference type="ChEBI" id="CHEBI:57287"/>
    </ligand>
</feature>
<evidence type="ECO:0000259" key="15">
    <source>
        <dbReference type="Pfam" id="PF17837"/>
    </source>
</evidence>
<dbReference type="eggNOG" id="COG2977">
    <property type="taxonomic scope" value="Bacteria"/>
</dbReference>
<comment type="catalytic activity">
    <reaction evidence="10">
        <text>apo-[aryl-carrier protein] + CoA = holo-[aryl-carrier protein] + adenosine 3',5'-bisphosphate + H(+)</text>
        <dbReference type="Rhea" id="RHEA:48404"/>
        <dbReference type="Rhea" id="RHEA-COMP:15903"/>
        <dbReference type="Rhea" id="RHEA-COMP:17557"/>
        <dbReference type="ChEBI" id="CHEBI:15378"/>
        <dbReference type="ChEBI" id="CHEBI:29999"/>
        <dbReference type="ChEBI" id="CHEBI:57287"/>
        <dbReference type="ChEBI" id="CHEBI:58343"/>
        <dbReference type="ChEBI" id="CHEBI:64479"/>
    </reaction>
</comment>
<protein>
    <recommendedName>
        <fullName evidence="5">Enterobactin synthase component D</fullName>
    </recommendedName>
    <alternativeName>
        <fullName evidence="8">4'-phosphopantetheinyl transferase EntD</fullName>
    </alternativeName>
    <alternativeName>
        <fullName evidence="9">Enterochelin synthase D</fullName>
    </alternativeName>
</protein>
<evidence type="ECO:0000256" key="8">
    <source>
        <dbReference type="ARBA" id="ARBA00029894"/>
    </source>
</evidence>
<evidence type="ECO:0000256" key="3">
    <source>
        <dbReference type="ARBA" id="ARBA00008342"/>
    </source>
</evidence>
<evidence type="ECO:0000256" key="2">
    <source>
        <dbReference type="ARBA" id="ARBA00004993"/>
    </source>
</evidence>
<feature type="domain" description="4'-phosphopantetheinyl transferase N-terminal" evidence="15">
    <location>
        <begin position="55"/>
        <end position="116"/>
    </location>
</feature>
<reference evidence="16 17" key="1">
    <citation type="submission" date="2013-02" db="EMBL/GenBank/DDBJ databases">
        <title>The Genome Sequence of Acinetobacter sp. NIPH 758.</title>
        <authorList>
            <consortium name="The Broad Institute Genome Sequencing Platform"/>
            <consortium name="The Broad Institute Genome Sequencing Center for Infectious Disease"/>
            <person name="Cerqueira G."/>
            <person name="Feldgarden M."/>
            <person name="Courvalin P."/>
            <person name="Perichon B."/>
            <person name="Grillot-Courvalin C."/>
            <person name="Clermont D."/>
            <person name="Rocha E."/>
            <person name="Yoon E.-J."/>
            <person name="Nemec A."/>
            <person name="Walker B."/>
            <person name="Young S.K."/>
            <person name="Zeng Q."/>
            <person name="Gargeya S."/>
            <person name="Fitzgerald M."/>
            <person name="Haas B."/>
            <person name="Abouelleil A."/>
            <person name="Alvarado L."/>
            <person name="Arachchi H.M."/>
            <person name="Berlin A.M."/>
            <person name="Chapman S.B."/>
            <person name="Dewar J."/>
            <person name="Goldberg J."/>
            <person name="Griggs A."/>
            <person name="Gujja S."/>
            <person name="Hansen M."/>
            <person name="Howarth C."/>
            <person name="Imamovic A."/>
            <person name="Larimer J."/>
            <person name="McCowan C."/>
            <person name="Murphy C."/>
            <person name="Neiman D."/>
            <person name="Pearson M."/>
            <person name="Priest M."/>
            <person name="Roberts A."/>
            <person name="Saif S."/>
            <person name="Shea T."/>
            <person name="Sisk P."/>
            <person name="Sykes S."/>
            <person name="Wortman J."/>
            <person name="Nusbaum C."/>
            <person name="Birren B."/>
        </authorList>
    </citation>
    <scope>NUCLEOTIDE SEQUENCE [LARGE SCALE GENOMIC DNA]</scope>
    <source>
        <strain evidence="16 17">NIPH 758</strain>
    </source>
</reference>
<dbReference type="Pfam" id="PF17837">
    <property type="entry name" value="4PPT_N"/>
    <property type="match status" value="1"/>
</dbReference>
<dbReference type="InterPro" id="IPR003542">
    <property type="entry name" value="Enbac_synth_compD-like"/>
</dbReference>
<feature type="binding site" evidence="12">
    <location>
        <position position="173"/>
    </location>
    <ligand>
        <name>CoA</name>
        <dbReference type="ChEBI" id="CHEBI:57287"/>
    </ligand>
</feature>
<feature type="binding site" evidence="13">
    <location>
        <position position="125"/>
    </location>
    <ligand>
        <name>Mg(2+)</name>
        <dbReference type="ChEBI" id="CHEBI:18420"/>
    </ligand>
</feature>
<evidence type="ECO:0000256" key="10">
    <source>
        <dbReference type="ARBA" id="ARBA00049176"/>
    </source>
</evidence>
<dbReference type="PATRIC" id="fig|1217712.3.peg.3051"/>
<dbReference type="EMBL" id="APPC01000020">
    <property type="protein sequence ID" value="ENU91256.1"/>
    <property type="molecule type" value="Genomic_DNA"/>
</dbReference>
<dbReference type="GO" id="GO:0005886">
    <property type="term" value="C:plasma membrane"/>
    <property type="evidence" value="ECO:0007669"/>
    <property type="project" value="TreeGrafter"/>
</dbReference>
<name>N8UUG8_9GAMM</name>
<dbReference type="GO" id="GO:0009366">
    <property type="term" value="C:enterobactin synthetase complex"/>
    <property type="evidence" value="ECO:0007669"/>
    <property type="project" value="InterPro"/>
</dbReference>
<dbReference type="GO" id="GO:0009239">
    <property type="term" value="P:enterobactin biosynthetic process"/>
    <property type="evidence" value="ECO:0007669"/>
    <property type="project" value="UniProtKB-UniPathway"/>
</dbReference>
<dbReference type="InterPro" id="IPR008278">
    <property type="entry name" value="4-PPantetheinyl_Trfase_dom"/>
</dbReference>
<sequence length="241" mass="28207">MKKFMKVSAALASICMKQANIIYLSADDVVCYRINISTLSKNFQYELQEVPYYLYNAKLKRLHEFFAGRILAEAILKQHFNCSIPITSMQLKWPQWPQGFKGCISHSNQWVVVAISSQAKYLGIDLEHIVNMNFAKESIPLILTQFEQMLWWMGKARPLNFYAYITLIFSLKESLYKAVYPVVQNYIDFLEVTVVKVDVGSRMAILKFDQDIQERYSLNAEYEGFWRFCDGYVFTWVLINC</sequence>
<feature type="binding site" evidence="12">
    <location>
        <position position="125"/>
    </location>
    <ligand>
        <name>CoA</name>
        <dbReference type="ChEBI" id="CHEBI:57287"/>
    </ligand>
</feature>
<evidence type="ECO:0000313" key="16">
    <source>
        <dbReference type="EMBL" id="ENU91256.1"/>
    </source>
</evidence>
<feature type="binding site" evidence="12">
    <location>
        <begin position="105"/>
        <end position="106"/>
    </location>
    <ligand>
        <name>CoA</name>
        <dbReference type="ChEBI" id="CHEBI:57287"/>
    </ligand>
</feature>
<dbReference type="SUPFAM" id="SSF56214">
    <property type="entry name" value="4'-phosphopantetheinyl transferase"/>
    <property type="match status" value="1"/>
</dbReference>
<evidence type="ECO:0000256" key="13">
    <source>
        <dbReference type="PIRSR" id="PIRSR603542-2"/>
    </source>
</evidence>
<feature type="binding site" evidence="13">
    <location>
        <position position="127"/>
    </location>
    <ligand>
        <name>Mg(2+)</name>
        <dbReference type="ChEBI" id="CHEBI:18420"/>
    </ligand>
</feature>
<dbReference type="Pfam" id="PF01648">
    <property type="entry name" value="ACPS"/>
    <property type="match status" value="1"/>
</dbReference>
<keyword evidence="7" id="KW-0259">Enterobactin biosynthesis</keyword>
<dbReference type="AlphaFoldDB" id="N8UUG8"/>
<keyword evidence="13" id="KW-0479">Metal-binding</keyword>
<comment type="pathway">
    <text evidence="2">Siderophore biosynthesis; enterobactin biosynthesis.</text>
</comment>
<evidence type="ECO:0000256" key="4">
    <source>
        <dbReference type="ARBA" id="ARBA00011503"/>
    </source>
</evidence>
<evidence type="ECO:0000256" key="7">
    <source>
        <dbReference type="ARBA" id="ARBA00023191"/>
    </source>
</evidence>
<keyword evidence="13" id="KW-0460">Magnesium</keyword>
<dbReference type="PRINTS" id="PR01399">
    <property type="entry name" value="ENTSNTHTASED"/>
</dbReference>
<dbReference type="UniPathway" id="UPA00017"/>
<dbReference type="InterPro" id="IPR041354">
    <property type="entry name" value="4PPT_N"/>
</dbReference>
<evidence type="ECO:0000256" key="1">
    <source>
        <dbReference type="ARBA" id="ARBA00003937"/>
    </source>
</evidence>
<dbReference type="InterPro" id="IPR037143">
    <property type="entry name" value="4-PPantetheinyl_Trfase_dom_sf"/>
</dbReference>
<dbReference type="PANTHER" id="PTHR38096:SF1">
    <property type="entry name" value="ENTEROBACTIN SYNTHASE COMPONENT D"/>
    <property type="match status" value="1"/>
</dbReference>
<comment type="function">
    <text evidence="1">Involved in the biosynthesis of the siderophore enterobactin (enterochelin), which is a macrocyclic trimeric lactone of N-(2,3-dihydroxybenzoyl)-serine. The serine trilactone serves as a scaffolding for the three catechol functionalities that provide hexadentate coordination for the tightly ligated iron(2+) atoms. Plays an essential role in the assembly of the enterobactin by catalyzing the transfer of the 4'-phosphopantetheine (Ppant) moiety from coenzyme A to the apo-domains of both EntB (ArCP domain) and EntF (PCP domain) to yield their holo-forms which make them competent for the activation of 2,3-dihydroxybenzoate (DHB) and L-serine, respectively.</text>
</comment>
<evidence type="ECO:0000256" key="6">
    <source>
        <dbReference type="ARBA" id="ARBA00022679"/>
    </source>
</evidence>
<evidence type="ECO:0000313" key="17">
    <source>
        <dbReference type="Proteomes" id="UP000013049"/>
    </source>
</evidence>
<evidence type="ECO:0000259" key="14">
    <source>
        <dbReference type="Pfam" id="PF01648"/>
    </source>
</evidence>
<feature type="domain" description="4'-phosphopantetheinyl transferase" evidence="14">
    <location>
        <begin position="122"/>
        <end position="219"/>
    </location>
</feature>
<keyword evidence="6" id="KW-0808">Transferase</keyword>
<evidence type="ECO:0000256" key="9">
    <source>
        <dbReference type="ARBA" id="ARBA00031996"/>
    </source>
</evidence>
<dbReference type="Proteomes" id="UP000013049">
    <property type="component" value="Unassembled WGS sequence"/>
</dbReference>
<comment type="catalytic activity">
    <reaction evidence="11">
        <text>apo-[peptidyl-carrier protein] + CoA = holo-[peptidyl-carrier protein] + adenosine 3',5'-bisphosphate + H(+)</text>
        <dbReference type="Rhea" id="RHEA:46228"/>
        <dbReference type="Rhea" id="RHEA-COMP:11479"/>
        <dbReference type="Rhea" id="RHEA-COMP:11480"/>
        <dbReference type="ChEBI" id="CHEBI:15378"/>
        <dbReference type="ChEBI" id="CHEBI:29999"/>
        <dbReference type="ChEBI" id="CHEBI:57287"/>
        <dbReference type="ChEBI" id="CHEBI:58343"/>
        <dbReference type="ChEBI" id="CHEBI:64479"/>
    </reaction>
</comment>
<gene>
    <name evidence="16" type="ORF">F971_03163</name>
</gene>
<evidence type="ECO:0000256" key="5">
    <source>
        <dbReference type="ARBA" id="ARBA00019087"/>
    </source>
</evidence>
<comment type="cofactor">
    <cofactor evidence="13">
        <name>Mg(2+)</name>
        <dbReference type="ChEBI" id="CHEBI:18420"/>
    </cofactor>
</comment>
<evidence type="ECO:0000256" key="12">
    <source>
        <dbReference type="PIRSR" id="PIRSR603542-1"/>
    </source>
</evidence>
<accession>N8UUG8</accession>
<dbReference type="GO" id="GO:0008897">
    <property type="term" value="F:holo-[acyl-carrier-protein] synthase activity"/>
    <property type="evidence" value="ECO:0007669"/>
    <property type="project" value="InterPro"/>
</dbReference>
<evidence type="ECO:0000256" key="11">
    <source>
        <dbReference type="ARBA" id="ARBA00049191"/>
    </source>
</evidence>
<comment type="caution">
    <text evidence="16">The sequence shown here is derived from an EMBL/GenBank/DDBJ whole genome shotgun (WGS) entry which is preliminary data.</text>
</comment>
<feature type="binding site" evidence="12">
    <location>
        <position position="177"/>
    </location>
    <ligand>
        <name>CoA</name>
        <dbReference type="ChEBI" id="CHEBI:57287"/>
    </ligand>
</feature>
<dbReference type="GO" id="GO:0000287">
    <property type="term" value="F:magnesium ion binding"/>
    <property type="evidence" value="ECO:0007669"/>
    <property type="project" value="InterPro"/>
</dbReference>
<comment type="subunit">
    <text evidence="4">EntB, EntD, EntE, and EntF form a multienzyme complex called enterobactin synthase.</text>
</comment>
<comment type="similarity">
    <text evidence="3">Belongs to the P-Pant transferase superfamily. EntD family.</text>
</comment>
<dbReference type="Gene3D" id="3.90.470.20">
    <property type="entry name" value="4'-phosphopantetheinyl transferase domain"/>
    <property type="match status" value="2"/>
</dbReference>
<feature type="binding site" evidence="12">
    <location>
        <position position="61"/>
    </location>
    <ligand>
        <name>CoA</name>
        <dbReference type="ChEBI" id="CHEBI:57287"/>
    </ligand>
</feature>
<organism evidence="16 17">
    <name type="scientific">Acinetobacter vivianii</name>
    <dbReference type="NCBI Taxonomy" id="1776742"/>
    <lineage>
        <taxon>Bacteria</taxon>
        <taxon>Pseudomonadati</taxon>
        <taxon>Pseudomonadota</taxon>
        <taxon>Gammaproteobacteria</taxon>
        <taxon>Moraxellales</taxon>
        <taxon>Moraxellaceae</taxon>
        <taxon>Acinetobacter</taxon>
    </lineage>
</organism>
<dbReference type="HOGENOM" id="CLU_075076_2_2_6"/>